<protein>
    <recommendedName>
        <fullName evidence="4">DUF3592 domain-containing protein</fullName>
    </recommendedName>
</protein>
<organism evidence="2 3">
    <name type="scientific">Gordonia rubripertincta</name>
    <name type="common">Rhodococcus corallinus</name>
    <dbReference type="NCBI Taxonomy" id="36822"/>
    <lineage>
        <taxon>Bacteria</taxon>
        <taxon>Bacillati</taxon>
        <taxon>Actinomycetota</taxon>
        <taxon>Actinomycetes</taxon>
        <taxon>Mycobacteriales</taxon>
        <taxon>Gordoniaceae</taxon>
        <taxon>Gordonia</taxon>
    </lineage>
</organism>
<evidence type="ECO:0000313" key="3">
    <source>
        <dbReference type="Proteomes" id="UP001067235"/>
    </source>
</evidence>
<name>A0ABT4MN63_GORRU</name>
<feature type="region of interest" description="Disordered" evidence="1">
    <location>
        <begin position="26"/>
        <end position="46"/>
    </location>
</feature>
<comment type="caution">
    <text evidence="2">The sequence shown here is derived from an EMBL/GenBank/DDBJ whole genome shotgun (WGS) entry which is preliminary data.</text>
</comment>
<evidence type="ECO:0000313" key="2">
    <source>
        <dbReference type="EMBL" id="MCZ4548428.1"/>
    </source>
</evidence>
<gene>
    <name evidence="2" type="ORF">O4213_00425</name>
</gene>
<dbReference type="EMBL" id="JAPWIE010000001">
    <property type="protein sequence ID" value="MCZ4548428.1"/>
    <property type="molecule type" value="Genomic_DNA"/>
</dbReference>
<reference evidence="2" key="1">
    <citation type="submission" date="2022-12" db="EMBL/GenBank/DDBJ databases">
        <authorList>
            <person name="Krivoruchko A.V."/>
            <person name="Elkin A."/>
        </authorList>
    </citation>
    <scope>NUCLEOTIDE SEQUENCE</scope>
    <source>
        <strain evidence="2">IEGM 1388</strain>
    </source>
</reference>
<feature type="region of interest" description="Disordered" evidence="1">
    <location>
        <begin position="115"/>
        <end position="135"/>
    </location>
</feature>
<evidence type="ECO:0008006" key="4">
    <source>
        <dbReference type="Google" id="ProtNLM"/>
    </source>
</evidence>
<dbReference type="RefSeq" id="WP_301568885.1">
    <property type="nucleotide sequence ID" value="NZ_JAPWIE010000001.1"/>
</dbReference>
<accession>A0ABT4MN63</accession>
<proteinExistence type="predicted"/>
<keyword evidence="3" id="KW-1185">Reference proteome</keyword>
<dbReference type="Proteomes" id="UP001067235">
    <property type="component" value="Unassembled WGS sequence"/>
</dbReference>
<evidence type="ECO:0000256" key="1">
    <source>
        <dbReference type="SAM" id="MobiDB-lite"/>
    </source>
</evidence>
<sequence>MVEIILIVMFAAVLAAFLIQWRRSRSGETAGGRPGDPRFSNRVPGTLTLTGVSDQPVEGDKNHQVFCTVSGTIIGPDTAPTAVYGRFVVPLSMSWPSIGDEIPVTYKPGKAETSWELAGPIGHDPGQAGPNLRKD</sequence>